<proteinExistence type="inferred from homology"/>
<dbReference type="SUPFAM" id="SSF88659">
    <property type="entry name" value="Sigma3 and sigma4 domains of RNA polymerase sigma factors"/>
    <property type="match status" value="1"/>
</dbReference>
<dbReference type="KEGG" id="buy:D8S85_02400"/>
<keyword evidence="2" id="KW-0805">Transcription regulation</keyword>
<gene>
    <name evidence="7" type="ORF">D8S85_02400</name>
</gene>
<dbReference type="GO" id="GO:0016987">
    <property type="term" value="F:sigma factor activity"/>
    <property type="evidence" value="ECO:0007669"/>
    <property type="project" value="UniProtKB-KW"/>
</dbReference>
<reference evidence="7 8" key="1">
    <citation type="submission" date="2018-10" db="EMBL/GenBank/DDBJ databases">
        <title>Butyricimonas faecalis sp. nov., isolated from human faeces and emended description of the genus Butyricimonas.</title>
        <authorList>
            <person name="Le Roy T."/>
            <person name="Van der Smissen P."/>
            <person name="Paquot A."/>
            <person name="Delzenne N."/>
            <person name="Muccioli G."/>
            <person name="Collet J.-F."/>
            <person name="Cani P.D."/>
        </authorList>
    </citation>
    <scope>NUCLEOTIDE SEQUENCE [LARGE SCALE GENOMIC DNA]</scope>
    <source>
        <strain evidence="7 8">H184</strain>
    </source>
</reference>
<dbReference type="InterPro" id="IPR013324">
    <property type="entry name" value="RNA_pol_sigma_r3/r4-like"/>
</dbReference>
<keyword evidence="4" id="KW-0804">Transcription</keyword>
<dbReference type="PANTHER" id="PTHR43133:SF46">
    <property type="entry name" value="RNA POLYMERASE SIGMA-70 FACTOR ECF SUBFAMILY"/>
    <property type="match status" value="1"/>
</dbReference>
<evidence type="ECO:0000256" key="3">
    <source>
        <dbReference type="ARBA" id="ARBA00023082"/>
    </source>
</evidence>
<dbReference type="InterPro" id="IPR007627">
    <property type="entry name" value="RNA_pol_sigma70_r2"/>
</dbReference>
<dbReference type="GO" id="GO:0003677">
    <property type="term" value="F:DNA binding"/>
    <property type="evidence" value="ECO:0007669"/>
    <property type="project" value="InterPro"/>
</dbReference>
<evidence type="ECO:0000259" key="5">
    <source>
        <dbReference type="Pfam" id="PF04542"/>
    </source>
</evidence>
<feature type="domain" description="RNA polymerase sigma factor 70 region 4 type 2" evidence="6">
    <location>
        <begin position="110"/>
        <end position="156"/>
    </location>
</feature>
<comment type="similarity">
    <text evidence="1">Belongs to the sigma-70 factor family. ECF subfamily.</text>
</comment>
<dbReference type="Gene3D" id="1.10.10.10">
    <property type="entry name" value="Winged helix-like DNA-binding domain superfamily/Winged helix DNA-binding domain"/>
    <property type="match status" value="1"/>
</dbReference>
<dbReference type="InterPro" id="IPR013249">
    <property type="entry name" value="RNA_pol_sigma70_r4_t2"/>
</dbReference>
<dbReference type="InterPro" id="IPR013325">
    <property type="entry name" value="RNA_pol_sigma_r2"/>
</dbReference>
<dbReference type="InterPro" id="IPR036388">
    <property type="entry name" value="WH-like_DNA-bd_sf"/>
</dbReference>
<organism evidence="7 8">
    <name type="scientific">Butyricimonas faecalis</name>
    <dbReference type="NCBI Taxonomy" id="2093856"/>
    <lineage>
        <taxon>Bacteria</taxon>
        <taxon>Pseudomonadati</taxon>
        <taxon>Bacteroidota</taxon>
        <taxon>Bacteroidia</taxon>
        <taxon>Bacteroidales</taxon>
        <taxon>Odoribacteraceae</taxon>
        <taxon>Butyricimonas</taxon>
    </lineage>
</organism>
<feature type="domain" description="RNA polymerase sigma-70 region 2" evidence="5">
    <location>
        <begin position="18"/>
        <end position="79"/>
    </location>
</feature>
<evidence type="ECO:0000313" key="8">
    <source>
        <dbReference type="Proteomes" id="UP000270673"/>
    </source>
</evidence>
<dbReference type="Pfam" id="PF08281">
    <property type="entry name" value="Sigma70_r4_2"/>
    <property type="match status" value="1"/>
</dbReference>
<dbReference type="PANTHER" id="PTHR43133">
    <property type="entry name" value="RNA POLYMERASE ECF-TYPE SIGMA FACTO"/>
    <property type="match status" value="1"/>
</dbReference>
<dbReference type="AlphaFoldDB" id="A0A3S9VPQ9"/>
<evidence type="ECO:0000313" key="7">
    <source>
        <dbReference type="EMBL" id="AZS28517.1"/>
    </source>
</evidence>
<evidence type="ECO:0000256" key="4">
    <source>
        <dbReference type="ARBA" id="ARBA00023163"/>
    </source>
</evidence>
<accession>A0A3S9VPQ9</accession>
<dbReference type="Pfam" id="PF04542">
    <property type="entry name" value="Sigma70_r2"/>
    <property type="match status" value="1"/>
</dbReference>
<dbReference type="GO" id="GO:0006352">
    <property type="term" value="P:DNA-templated transcription initiation"/>
    <property type="evidence" value="ECO:0007669"/>
    <property type="project" value="InterPro"/>
</dbReference>
<evidence type="ECO:0000259" key="6">
    <source>
        <dbReference type="Pfam" id="PF08281"/>
    </source>
</evidence>
<dbReference type="EMBL" id="CP032819">
    <property type="protein sequence ID" value="AZS28517.1"/>
    <property type="molecule type" value="Genomic_DNA"/>
</dbReference>
<keyword evidence="3" id="KW-0731">Sigma factor</keyword>
<sequence>MMFVNSRILEKYFQWMYRPLCLYALNITESYEDSEDIVQQIFVELLEKAIAGSLEVGDMKGYLYTVVRNRAVKYAKKNQEKVSVESAMYLTDEKALSISVEEEALVWDWIDALPTERRNIFLMAKQQGMKYREIAIQLNISIKTVEGQMGKALKTLRDKAIKIYLFFFG</sequence>
<dbReference type="SUPFAM" id="SSF88946">
    <property type="entry name" value="Sigma2 domain of RNA polymerase sigma factors"/>
    <property type="match status" value="1"/>
</dbReference>
<keyword evidence="8" id="KW-1185">Reference proteome</keyword>
<protein>
    <submittedName>
        <fullName evidence="7">Sigma-70 family RNA polymerase sigma factor</fullName>
    </submittedName>
</protein>
<dbReference type="Proteomes" id="UP000270673">
    <property type="component" value="Chromosome"/>
</dbReference>
<dbReference type="InterPro" id="IPR039425">
    <property type="entry name" value="RNA_pol_sigma-70-like"/>
</dbReference>
<dbReference type="InterPro" id="IPR014284">
    <property type="entry name" value="RNA_pol_sigma-70_dom"/>
</dbReference>
<name>A0A3S9VPQ9_9BACT</name>
<dbReference type="OrthoDB" id="1453134at2"/>
<dbReference type="Gene3D" id="1.10.1740.10">
    <property type="match status" value="1"/>
</dbReference>
<evidence type="ECO:0000256" key="1">
    <source>
        <dbReference type="ARBA" id="ARBA00010641"/>
    </source>
</evidence>
<dbReference type="NCBIfam" id="TIGR02937">
    <property type="entry name" value="sigma70-ECF"/>
    <property type="match status" value="1"/>
</dbReference>
<evidence type="ECO:0000256" key="2">
    <source>
        <dbReference type="ARBA" id="ARBA00023015"/>
    </source>
</evidence>